<dbReference type="GO" id="GO:0016491">
    <property type="term" value="F:oxidoreductase activity"/>
    <property type="evidence" value="ECO:0007669"/>
    <property type="project" value="InterPro"/>
</dbReference>
<proteinExistence type="predicted"/>
<comment type="caution">
    <text evidence="2">The sequence shown here is derived from an EMBL/GenBank/DDBJ whole genome shotgun (WGS) entry which is preliminary data.</text>
</comment>
<dbReference type="Gene3D" id="3.40.30.10">
    <property type="entry name" value="Glutaredoxin"/>
    <property type="match status" value="1"/>
</dbReference>
<evidence type="ECO:0000259" key="1">
    <source>
        <dbReference type="PROSITE" id="PS51352"/>
    </source>
</evidence>
<dbReference type="PANTHER" id="PTHR43640">
    <property type="entry name" value="OS07G0260300 PROTEIN"/>
    <property type="match status" value="1"/>
</dbReference>
<dbReference type="PANTHER" id="PTHR43640:SF1">
    <property type="entry name" value="THIOREDOXIN-DEPENDENT PEROXIREDOXIN"/>
    <property type="match status" value="1"/>
</dbReference>
<protein>
    <recommendedName>
        <fullName evidence="1">Thioredoxin domain-containing protein</fullName>
    </recommendedName>
</protein>
<dbReference type="AlphaFoldDB" id="A0A0F9YFL8"/>
<dbReference type="InterPro" id="IPR036249">
    <property type="entry name" value="Thioredoxin-like_sf"/>
</dbReference>
<dbReference type="EMBL" id="LAZR01000004">
    <property type="protein sequence ID" value="KKO10977.1"/>
    <property type="molecule type" value="Genomic_DNA"/>
</dbReference>
<feature type="domain" description="Thioredoxin" evidence="1">
    <location>
        <begin position="26"/>
        <end position="179"/>
    </location>
</feature>
<accession>A0A0F9YFL8</accession>
<dbReference type="InterPro" id="IPR000866">
    <property type="entry name" value="AhpC/TSA"/>
</dbReference>
<dbReference type="InterPro" id="IPR013766">
    <property type="entry name" value="Thioredoxin_domain"/>
</dbReference>
<sequence>MRAVLRKCSVMTIALLLGWSTLGHAEDFLKNVKDFELEDQHGIRHSLEDYAERDFVVIYIHGTGCPIARLSVPTYLEIEQDYSDRNIEFLMLNSFVQDDIPRIAQEAEEFNIGFPILKDADQSVARSMGVERTAEVFIVDPRTNKIHFRGPINDALGYETQRTRTSNHYLRDALETVMAGGTVNMNEIPDAKGCLVGYFLS</sequence>
<dbReference type="PROSITE" id="PS51352">
    <property type="entry name" value="THIOREDOXIN_2"/>
    <property type="match status" value="1"/>
</dbReference>
<evidence type="ECO:0000313" key="2">
    <source>
        <dbReference type="EMBL" id="KKO10977.1"/>
    </source>
</evidence>
<organism evidence="2">
    <name type="scientific">marine sediment metagenome</name>
    <dbReference type="NCBI Taxonomy" id="412755"/>
    <lineage>
        <taxon>unclassified sequences</taxon>
        <taxon>metagenomes</taxon>
        <taxon>ecological metagenomes</taxon>
    </lineage>
</organism>
<dbReference type="GO" id="GO:0016209">
    <property type="term" value="F:antioxidant activity"/>
    <property type="evidence" value="ECO:0007669"/>
    <property type="project" value="InterPro"/>
</dbReference>
<dbReference type="SUPFAM" id="SSF52833">
    <property type="entry name" value="Thioredoxin-like"/>
    <property type="match status" value="1"/>
</dbReference>
<reference evidence="2" key="1">
    <citation type="journal article" date="2015" name="Nature">
        <title>Complex archaea that bridge the gap between prokaryotes and eukaryotes.</title>
        <authorList>
            <person name="Spang A."/>
            <person name="Saw J.H."/>
            <person name="Jorgensen S.L."/>
            <person name="Zaremba-Niedzwiedzka K."/>
            <person name="Martijn J."/>
            <person name="Lind A.E."/>
            <person name="van Eijk R."/>
            <person name="Schleper C."/>
            <person name="Guy L."/>
            <person name="Ettema T.J."/>
        </authorList>
    </citation>
    <scope>NUCLEOTIDE SEQUENCE</scope>
</reference>
<dbReference type="Pfam" id="PF00578">
    <property type="entry name" value="AhpC-TSA"/>
    <property type="match status" value="1"/>
</dbReference>
<gene>
    <name evidence="2" type="ORF">LCGC14_0024620</name>
</gene>
<dbReference type="InterPro" id="IPR047262">
    <property type="entry name" value="PRX-like1"/>
</dbReference>
<name>A0A0F9YFL8_9ZZZZ</name>